<dbReference type="SUPFAM" id="SSF56349">
    <property type="entry name" value="DNA breaking-rejoining enzymes"/>
    <property type="match status" value="1"/>
</dbReference>
<dbReference type="RefSeq" id="WP_032059758.1">
    <property type="nucleotide sequence ID" value="NZ_JEXD01000030.1"/>
</dbReference>
<dbReference type="GO" id="GO:0015074">
    <property type="term" value="P:DNA integration"/>
    <property type="evidence" value="ECO:0007669"/>
    <property type="project" value="InterPro"/>
</dbReference>
<evidence type="ECO:0000313" key="5">
    <source>
        <dbReference type="EMBL" id="EXC05919.1"/>
    </source>
</evidence>
<dbReference type="GO" id="GO:0003677">
    <property type="term" value="F:DNA binding"/>
    <property type="evidence" value="ECO:0007669"/>
    <property type="project" value="UniProtKB-KW"/>
</dbReference>
<comment type="caution">
    <text evidence="5">The sequence shown here is derived from an EMBL/GenBank/DDBJ whole genome shotgun (WGS) entry which is preliminary data.</text>
</comment>
<dbReference type="AlphaFoldDB" id="A0A009PUT7"/>
<dbReference type="Proteomes" id="UP000021108">
    <property type="component" value="Unassembled WGS sequence"/>
</dbReference>
<protein>
    <submittedName>
        <fullName evidence="5">Uncharacterized protein</fullName>
    </submittedName>
</protein>
<accession>A0A009PUT7</accession>
<dbReference type="InterPro" id="IPR011010">
    <property type="entry name" value="DNA_brk_join_enz"/>
</dbReference>
<sequence length="146" mass="17354">MATIRERSGKLIADFRYMGIRCRETTSLEDNAYNRRILKKRLEQLEAEITLGTFEYEKYFPKSNRVEEFKEKRSQQIAVQTKVPLFKEFTELWLKQKQVEWRASYQQKVSIVIKNYLIPAFGNQVLSKIKKSDLLNFRASLAKVTH</sequence>
<feature type="domain" description="Integrase SAM-like N-terminal" evidence="3">
    <location>
        <begin position="86"/>
        <end position="141"/>
    </location>
</feature>
<dbReference type="InterPro" id="IPR004107">
    <property type="entry name" value="Integrase_SAM-like_N"/>
</dbReference>
<organism evidence="5 6">
    <name type="scientific">Acinetobacter baumannii 625974</name>
    <dbReference type="NCBI Taxonomy" id="1310607"/>
    <lineage>
        <taxon>Bacteria</taxon>
        <taxon>Pseudomonadati</taxon>
        <taxon>Pseudomonadota</taxon>
        <taxon>Gammaproteobacteria</taxon>
        <taxon>Moraxellales</taxon>
        <taxon>Moraxellaceae</taxon>
        <taxon>Acinetobacter</taxon>
        <taxon>Acinetobacter calcoaceticus/baumannii complex</taxon>
    </lineage>
</organism>
<gene>
    <name evidence="5" type="ORF">J506_2980</name>
    <name evidence="4" type="ORF">J506_4076</name>
</gene>
<keyword evidence="1" id="KW-0238">DNA-binding</keyword>
<dbReference type="Pfam" id="PF14659">
    <property type="entry name" value="Phage_int_SAM_3"/>
    <property type="match status" value="1"/>
</dbReference>
<dbReference type="EMBL" id="JEXD01000030">
    <property type="protein sequence ID" value="EXC05919.1"/>
    <property type="molecule type" value="Genomic_DNA"/>
</dbReference>
<evidence type="ECO:0000313" key="6">
    <source>
        <dbReference type="Proteomes" id="UP000021108"/>
    </source>
</evidence>
<name>A0A009PUT7_ACIBA</name>
<dbReference type="Gene3D" id="1.10.150.130">
    <property type="match status" value="1"/>
</dbReference>
<feature type="non-terminal residue" evidence="5">
    <location>
        <position position="146"/>
    </location>
</feature>
<evidence type="ECO:0000259" key="3">
    <source>
        <dbReference type="Pfam" id="PF14659"/>
    </source>
</evidence>
<evidence type="ECO:0000259" key="2">
    <source>
        <dbReference type="Pfam" id="PF12167"/>
    </source>
</evidence>
<feature type="domain" description="Min27-like integrase DNA-binding" evidence="2">
    <location>
        <begin position="2"/>
        <end position="64"/>
    </location>
</feature>
<dbReference type="Pfam" id="PF12167">
    <property type="entry name" value="Arm-DNA-bind_2"/>
    <property type="match status" value="1"/>
</dbReference>
<dbReference type="EMBL" id="JEXD01000097">
    <property type="protein sequence ID" value="EXC03557.1"/>
    <property type="molecule type" value="Genomic_DNA"/>
</dbReference>
<dbReference type="InterPro" id="IPR010998">
    <property type="entry name" value="Integrase_recombinase_N"/>
</dbReference>
<dbReference type="InterPro" id="IPR022000">
    <property type="entry name" value="Min27-like_integrase_DNA_bind"/>
</dbReference>
<evidence type="ECO:0000256" key="1">
    <source>
        <dbReference type="ARBA" id="ARBA00023125"/>
    </source>
</evidence>
<proteinExistence type="predicted"/>
<evidence type="ECO:0000313" key="4">
    <source>
        <dbReference type="EMBL" id="EXC03557.1"/>
    </source>
</evidence>
<reference evidence="5 6" key="1">
    <citation type="submission" date="2014-02" db="EMBL/GenBank/DDBJ databases">
        <title>Comparative genomics and transcriptomics to identify genetic mechanisms underlying the emergence of carbapenem resistant Acinetobacter baumannii (CRAb).</title>
        <authorList>
            <person name="Harris A.D."/>
            <person name="Johnson K.J."/>
            <person name="George J."/>
            <person name="Shefchek K."/>
            <person name="Daugherty S.C."/>
            <person name="Parankush S."/>
            <person name="Sadzewicz L."/>
            <person name="Tallon L."/>
            <person name="Sengamalay N."/>
            <person name="Hazen T.H."/>
            <person name="Rasko D.A."/>
        </authorList>
    </citation>
    <scope>NUCLEOTIDE SEQUENCE [LARGE SCALE GENOMIC DNA]</scope>
    <source>
        <strain evidence="5 6">625974</strain>
    </source>
</reference>